<dbReference type="Proteomes" id="UP000299102">
    <property type="component" value="Unassembled WGS sequence"/>
</dbReference>
<reference evidence="1 2" key="1">
    <citation type="journal article" date="2019" name="Commun. Biol.">
        <title>The bagworm genome reveals a unique fibroin gene that provides high tensile strength.</title>
        <authorList>
            <person name="Kono N."/>
            <person name="Nakamura H."/>
            <person name="Ohtoshi R."/>
            <person name="Tomita M."/>
            <person name="Numata K."/>
            <person name="Arakawa K."/>
        </authorList>
    </citation>
    <scope>NUCLEOTIDE SEQUENCE [LARGE SCALE GENOMIC DNA]</scope>
</reference>
<keyword evidence="2" id="KW-1185">Reference proteome</keyword>
<dbReference type="EMBL" id="BGZK01001242">
    <property type="protein sequence ID" value="GBP75283.1"/>
    <property type="molecule type" value="Genomic_DNA"/>
</dbReference>
<protein>
    <submittedName>
        <fullName evidence="1">Uncharacterized protein</fullName>
    </submittedName>
</protein>
<name>A0A4C1YJ35_EUMVA</name>
<comment type="caution">
    <text evidence="1">The sequence shown here is derived from an EMBL/GenBank/DDBJ whole genome shotgun (WGS) entry which is preliminary data.</text>
</comment>
<sequence>MRPCRAHTSILACVHRRSFNAYCFKELPLTFKLNSYFLGRVRPLSLFYSDASADGVEEKPLVPRSRSHARLRRNATMSHAFPQVDSDLSRPRRSGDVRGRQLNVCSEYRASGVILIGQLAHRRTRLALLNVSTGLRPAAVLASALYPTSESMWSQFQSCGSSSSH</sequence>
<organism evidence="1 2">
    <name type="scientific">Eumeta variegata</name>
    <name type="common">Bagworm moth</name>
    <name type="synonym">Eumeta japonica</name>
    <dbReference type="NCBI Taxonomy" id="151549"/>
    <lineage>
        <taxon>Eukaryota</taxon>
        <taxon>Metazoa</taxon>
        <taxon>Ecdysozoa</taxon>
        <taxon>Arthropoda</taxon>
        <taxon>Hexapoda</taxon>
        <taxon>Insecta</taxon>
        <taxon>Pterygota</taxon>
        <taxon>Neoptera</taxon>
        <taxon>Endopterygota</taxon>
        <taxon>Lepidoptera</taxon>
        <taxon>Glossata</taxon>
        <taxon>Ditrysia</taxon>
        <taxon>Tineoidea</taxon>
        <taxon>Psychidae</taxon>
        <taxon>Oiketicinae</taxon>
        <taxon>Eumeta</taxon>
    </lineage>
</organism>
<evidence type="ECO:0000313" key="2">
    <source>
        <dbReference type="Proteomes" id="UP000299102"/>
    </source>
</evidence>
<accession>A0A4C1YJ35</accession>
<proteinExistence type="predicted"/>
<evidence type="ECO:0000313" key="1">
    <source>
        <dbReference type="EMBL" id="GBP75283.1"/>
    </source>
</evidence>
<gene>
    <name evidence="1" type="ORF">EVAR_47320_1</name>
</gene>
<dbReference type="OrthoDB" id="10070851at2759"/>
<dbReference type="AlphaFoldDB" id="A0A4C1YJ35"/>